<dbReference type="AlphaFoldDB" id="A0A2K1ZER5"/>
<evidence type="ECO:0000259" key="1">
    <source>
        <dbReference type="Pfam" id="PF23202"/>
    </source>
</evidence>
<dbReference type="EMBL" id="CM009297">
    <property type="protein sequence ID" value="PNT23774.1"/>
    <property type="molecule type" value="Genomic_DNA"/>
</dbReference>
<dbReference type="Proteomes" id="UP000006729">
    <property type="component" value="Chromosome 8"/>
</dbReference>
<sequence>MEGIQTENQSSVEPALEFDGDRYNTFKCISREFCLGPMGACGQQFGLCHLVPDLARLCPDSTKQKELLATYNVSSMRNCSDEKKTKEFFVFREGQSKRNLQLMQIRKASVESNTVRQ</sequence>
<dbReference type="PANTHER" id="PTHR22938:SF15">
    <property type="entry name" value="OS01G0568000 PROTEIN"/>
    <property type="match status" value="1"/>
</dbReference>
<gene>
    <name evidence="2" type="ORF">POPTR_008G099500</name>
</gene>
<protein>
    <recommendedName>
        <fullName evidence="1">ZNF598/HEL2 PAH domain-containing protein</fullName>
    </recommendedName>
</protein>
<feature type="domain" description="ZNF598/HEL2 PAH" evidence="1">
    <location>
        <begin position="13"/>
        <end position="72"/>
    </location>
</feature>
<proteinExistence type="predicted"/>
<evidence type="ECO:0000313" key="2">
    <source>
        <dbReference type="EMBL" id="PNT23774.1"/>
    </source>
</evidence>
<dbReference type="STRING" id="3694.A0A2K1ZER5"/>
<dbReference type="Pfam" id="PF23202">
    <property type="entry name" value="PAH_ZNF598"/>
    <property type="match status" value="1"/>
</dbReference>
<evidence type="ECO:0000313" key="3">
    <source>
        <dbReference type="Proteomes" id="UP000006729"/>
    </source>
</evidence>
<name>A0A2K1ZER5_POPTR</name>
<dbReference type="InterPro" id="IPR044288">
    <property type="entry name" value="ZNF598/HEL2"/>
</dbReference>
<keyword evidence="3" id="KW-1185">Reference proteome</keyword>
<reference evidence="2 3" key="1">
    <citation type="journal article" date="2006" name="Science">
        <title>The genome of black cottonwood, Populus trichocarpa (Torr. &amp; Gray).</title>
        <authorList>
            <person name="Tuskan G.A."/>
            <person name="Difazio S."/>
            <person name="Jansson S."/>
            <person name="Bohlmann J."/>
            <person name="Grigoriev I."/>
            <person name="Hellsten U."/>
            <person name="Putnam N."/>
            <person name="Ralph S."/>
            <person name="Rombauts S."/>
            <person name="Salamov A."/>
            <person name="Schein J."/>
            <person name="Sterck L."/>
            <person name="Aerts A."/>
            <person name="Bhalerao R.R."/>
            <person name="Bhalerao R.P."/>
            <person name="Blaudez D."/>
            <person name="Boerjan W."/>
            <person name="Brun A."/>
            <person name="Brunner A."/>
            <person name="Busov V."/>
            <person name="Campbell M."/>
            <person name="Carlson J."/>
            <person name="Chalot M."/>
            <person name="Chapman J."/>
            <person name="Chen G.L."/>
            <person name="Cooper D."/>
            <person name="Coutinho P.M."/>
            <person name="Couturier J."/>
            <person name="Covert S."/>
            <person name="Cronk Q."/>
            <person name="Cunningham R."/>
            <person name="Davis J."/>
            <person name="Degroeve S."/>
            <person name="Dejardin A."/>
            <person name="Depamphilis C."/>
            <person name="Detter J."/>
            <person name="Dirks B."/>
            <person name="Dubchak I."/>
            <person name="Duplessis S."/>
            <person name="Ehlting J."/>
            <person name="Ellis B."/>
            <person name="Gendler K."/>
            <person name="Goodstein D."/>
            <person name="Gribskov M."/>
            <person name="Grimwood J."/>
            <person name="Groover A."/>
            <person name="Gunter L."/>
            <person name="Hamberger B."/>
            <person name="Heinze B."/>
            <person name="Helariutta Y."/>
            <person name="Henrissat B."/>
            <person name="Holligan D."/>
            <person name="Holt R."/>
            <person name="Huang W."/>
            <person name="Islam-Faridi N."/>
            <person name="Jones S."/>
            <person name="Jones-Rhoades M."/>
            <person name="Jorgensen R."/>
            <person name="Joshi C."/>
            <person name="Kangasjarvi J."/>
            <person name="Karlsson J."/>
            <person name="Kelleher C."/>
            <person name="Kirkpatrick R."/>
            <person name="Kirst M."/>
            <person name="Kohler A."/>
            <person name="Kalluri U."/>
            <person name="Larimer F."/>
            <person name="Leebens-Mack J."/>
            <person name="Leple J.C."/>
            <person name="Locascio P."/>
            <person name="Lou Y."/>
            <person name="Lucas S."/>
            <person name="Martin F."/>
            <person name="Montanini B."/>
            <person name="Napoli C."/>
            <person name="Nelson D.R."/>
            <person name="Nelson C."/>
            <person name="Nieminen K."/>
            <person name="Nilsson O."/>
            <person name="Pereda V."/>
            <person name="Peter G."/>
            <person name="Philippe R."/>
            <person name="Pilate G."/>
            <person name="Poliakov A."/>
            <person name="Razumovskaya J."/>
            <person name="Richardson P."/>
            <person name="Rinaldi C."/>
            <person name="Ritland K."/>
            <person name="Rouze P."/>
            <person name="Ryaboy D."/>
            <person name="Schmutz J."/>
            <person name="Schrader J."/>
            <person name="Segerman B."/>
            <person name="Shin H."/>
            <person name="Siddiqui A."/>
            <person name="Sterky F."/>
            <person name="Terry A."/>
            <person name="Tsai C.J."/>
            <person name="Uberbacher E."/>
            <person name="Unneberg P."/>
            <person name="Vahala J."/>
            <person name="Wall K."/>
            <person name="Wessler S."/>
            <person name="Yang G."/>
            <person name="Yin T."/>
            <person name="Douglas C."/>
            <person name="Marra M."/>
            <person name="Sandberg G."/>
            <person name="Van de Peer Y."/>
            <person name="Rokhsar D."/>
        </authorList>
    </citation>
    <scope>NUCLEOTIDE SEQUENCE [LARGE SCALE GENOMIC DNA]</scope>
    <source>
        <strain evidence="3">cv. Nisqually</strain>
    </source>
</reference>
<dbReference type="InParanoid" id="A0A2K1ZER5"/>
<dbReference type="InterPro" id="IPR057634">
    <property type="entry name" value="PAH_ZNF598/HEL2"/>
</dbReference>
<dbReference type="GO" id="GO:0072344">
    <property type="term" value="P:rescue of stalled ribosome"/>
    <property type="evidence" value="ECO:0007669"/>
    <property type="project" value="InterPro"/>
</dbReference>
<dbReference type="PANTHER" id="PTHR22938">
    <property type="entry name" value="ZINC FINGER PROTEIN 598"/>
    <property type="match status" value="1"/>
</dbReference>
<organism evidence="2 3">
    <name type="scientific">Populus trichocarpa</name>
    <name type="common">Western balsam poplar</name>
    <name type="synonym">Populus balsamifera subsp. trichocarpa</name>
    <dbReference type="NCBI Taxonomy" id="3694"/>
    <lineage>
        <taxon>Eukaryota</taxon>
        <taxon>Viridiplantae</taxon>
        <taxon>Streptophyta</taxon>
        <taxon>Embryophyta</taxon>
        <taxon>Tracheophyta</taxon>
        <taxon>Spermatophyta</taxon>
        <taxon>Magnoliopsida</taxon>
        <taxon>eudicotyledons</taxon>
        <taxon>Gunneridae</taxon>
        <taxon>Pentapetalae</taxon>
        <taxon>rosids</taxon>
        <taxon>fabids</taxon>
        <taxon>Malpighiales</taxon>
        <taxon>Salicaceae</taxon>
        <taxon>Saliceae</taxon>
        <taxon>Populus</taxon>
    </lineage>
</organism>
<dbReference type="GO" id="GO:0061630">
    <property type="term" value="F:ubiquitin protein ligase activity"/>
    <property type="evidence" value="ECO:0007669"/>
    <property type="project" value="InterPro"/>
</dbReference>
<accession>A0A2K1ZER5</accession>